<accession>A0AC61YAU0</accession>
<gene>
    <name evidence="1" type="primary">ndx1</name>
    <name evidence="1" type="ORF">FVB9532_02732</name>
</gene>
<dbReference type="Proteomes" id="UP000356253">
    <property type="component" value="Unassembled WGS sequence"/>
</dbReference>
<keyword evidence="2" id="KW-1185">Reference proteome</keyword>
<evidence type="ECO:0000313" key="1">
    <source>
        <dbReference type="EMBL" id="VVV01440.1"/>
    </source>
</evidence>
<dbReference type="EMBL" id="CABVMM010000010">
    <property type="protein sequence ID" value="VVV01440.1"/>
    <property type="molecule type" value="Genomic_DNA"/>
</dbReference>
<evidence type="ECO:0000313" key="2">
    <source>
        <dbReference type="Proteomes" id="UP000356253"/>
    </source>
</evidence>
<protein>
    <submittedName>
        <fullName evidence="1">Diadenosine hexaphosphate hydrolase</fullName>
        <ecNumber evidence="1">3.6.1.61</ecNumber>
    </submittedName>
</protein>
<sequence>MYKVFVKDIPIILSTKKEIGDKYTSIPIKKVKLKKLIKKILKGEILYVNLYHKDEKKLFKHLRSKLKPIVAGGGLVYNPKGEILFIYRNDKWDLPKGKAEKNETIEETSIREVEEETKVEGLQITEFLQTTYHVMKRKGKFRLKETHWFEMKTDFDGELTPQENEGITKVEWKNFEKTQEALKESYENIKLLFPKEYLIQHPENRIS</sequence>
<organism evidence="1 2">
    <name type="scientific">Mesonia oceanica</name>
    <dbReference type="NCBI Taxonomy" id="2687242"/>
    <lineage>
        <taxon>Bacteria</taxon>
        <taxon>Pseudomonadati</taxon>
        <taxon>Bacteroidota</taxon>
        <taxon>Flavobacteriia</taxon>
        <taxon>Flavobacteriales</taxon>
        <taxon>Flavobacteriaceae</taxon>
        <taxon>Mesonia</taxon>
    </lineage>
</organism>
<keyword evidence="1" id="KW-0378">Hydrolase</keyword>
<reference evidence="1" key="1">
    <citation type="submission" date="2019-09" db="EMBL/GenBank/DDBJ databases">
        <authorList>
            <person name="Rodrigo-Torres L."/>
            <person name="Arahal R. D."/>
            <person name="Lucena T."/>
        </authorList>
    </citation>
    <scope>NUCLEOTIDE SEQUENCE</scope>
    <source>
        <strain evidence="1">ISS653</strain>
    </source>
</reference>
<dbReference type="EC" id="3.6.1.61" evidence="1"/>
<proteinExistence type="predicted"/>
<name>A0AC61YAU0_9FLAO</name>
<comment type="caution">
    <text evidence="1">The sequence shown here is derived from an EMBL/GenBank/DDBJ whole genome shotgun (WGS) entry which is preliminary data.</text>
</comment>